<keyword evidence="8" id="KW-1185">Reference proteome</keyword>
<dbReference type="GO" id="GO:0005886">
    <property type="term" value="C:plasma membrane"/>
    <property type="evidence" value="ECO:0007669"/>
    <property type="project" value="UniProtKB-SubCell"/>
</dbReference>
<evidence type="ECO:0000256" key="1">
    <source>
        <dbReference type="ARBA" id="ARBA00004651"/>
    </source>
</evidence>
<feature type="transmembrane region" description="Helical" evidence="6">
    <location>
        <begin position="228"/>
        <end position="247"/>
    </location>
</feature>
<reference evidence="7 8" key="1">
    <citation type="submission" date="2023-11" db="EMBL/GenBank/DDBJ databases">
        <title>Peredibacter starrii A3.12.</title>
        <authorList>
            <person name="Mitchell R.J."/>
        </authorList>
    </citation>
    <scope>NUCLEOTIDE SEQUENCE [LARGE SCALE GENOMIC DNA]</scope>
    <source>
        <strain evidence="7 8">A3.12</strain>
    </source>
</reference>
<evidence type="ECO:0000256" key="4">
    <source>
        <dbReference type="ARBA" id="ARBA00022989"/>
    </source>
</evidence>
<proteinExistence type="predicted"/>
<keyword evidence="4 6" id="KW-1133">Transmembrane helix</keyword>
<feature type="transmembrane region" description="Helical" evidence="6">
    <location>
        <begin position="62"/>
        <end position="81"/>
    </location>
</feature>
<gene>
    <name evidence="7" type="ORF">SOO65_05715</name>
</gene>
<dbReference type="EMBL" id="CP139487">
    <property type="protein sequence ID" value="WPU66238.1"/>
    <property type="molecule type" value="Genomic_DNA"/>
</dbReference>
<evidence type="ECO:0000313" key="8">
    <source>
        <dbReference type="Proteomes" id="UP001324634"/>
    </source>
</evidence>
<dbReference type="KEGG" id="psti:SOO65_05715"/>
<feature type="transmembrane region" description="Helical" evidence="6">
    <location>
        <begin position="20"/>
        <end position="42"/>
    </location>
</feature>
<dbReference type="RefSeq" id="WP_321398248.1">
    <property type="nucleotide sequence ID" value="NZ_CP139487.1"/>
</dbReference>
<evidence type="ECO:0000256" key="3">
    <source>
        <dbReference type="ARBA" id="ARBA00022692"/>
    </source>
</evidence>
<evidence type="ECO:0000313" key="7">
    <source>
        <dbReference type="EMBL" id="WPU66238.1"/>
    </source>
</evidence>
<keyword evidence="2" id="KW-1003">Cell membrane</keyword>
<evidence type="ECO:0000256" key="6">
    <source>
        <dbReference type="SAM" id="Phobius"/>
    </source>
</evidence>
<name>A0AAX4HS70_9BACT</name>
<sequence>MIWTLWKKELESYFASPLAYVLVGLFSLISGVIFFNLLATYTDGIQAIPQNMAQEISFVEEVVLRLFANINFLMLVFIPLITMRLFSEEKRLETIDLYWLAPVREWQVVLSKGLAAFTLIIAMLVMTGIFPLIIWGVGVRDFSLLGTAYLGVALNALCYIALGLFCSSLSGNQIIAALLSVLGIMFLWMITWGGHLNSNFLVAEIFTYIGITSHFERILRGLIGTQDIIYYLTFIFLFGFLTVKSLGRRNW</sequence>
<comment type="subcellular location">
    <subcellularLocation>
        <location evidence="1">Cell membrane</location>
        <topology evidence="1">Multi-pass membrane protein</topology>
    </subcellularLocation>
</comment>
<evidence type="ECO:0000256" key="2">
    <source>
        <dbReference type="ARBA" id="ARBA00022475"/>
    </source>
</evidence>
<dbReference type="PANTHER" id="PTHR30294:SF29">
    <property type="entry name" value="MULTIDRUG ABC TRANSPORTER PERMEASE YBHS-RELATED"/>
    <property type="match status" value="1"/>
</dbReference>
<keyword evidence="5 6" id="KW-0472">Membrane</keyword>
<feature type="transmembrane region" description="Helical" evidence="6">
    <location>
        <begin position="142"/>
        <end position="162"/>
    </location>
</feature>
<organism evidence="7 8">
    <name type="scientific">Peredibacter starrii</name>
    <dbReference type="NCBI Taxonomy" id="28202"/>
    <lineage>
        <taxon>Bacteria</taxon>
        <taxon>Pseudomonadati</taxon>
        <taxon>Bdellovibrionota</taxon>
        <taxon>Bacteriovoracia</taxon>
        <taxon>Bacteriovoracales</taxon>
        <taxon>Bacteriovoracaceae</taxon>
        <taxon>Peredibacter</taxon>
    </lineage>
</organism>
<dbReference type="AlphaFoldDB" id="A0AAX4HS70"/>
<dbReference type="Proteomes" id="UP001324634">
    <property type="component" value="Chromosome"/>
</dbReference>
<protein>
    <submittedName>
        <fullName evidence="7">ABC transporter permease</fullName>
    </submittedName>
</protein>
<dbReference type="PANTHER" id="PTHR30294">
    <property type="entry name" value="MEMBRANE COMPONENT OF ABC TRANSPORTER YHHJ-RELATED"/>
    <property type="match status" value="1"/>
</dbReference>
<accession>A0AAX4HS70</accession>
<feature type="transmembrane region" description="Helical" evidence="6">
    <location>
        <begin position="174"/>
        <end position="192"/>
    </location>
</feature>
<feature type="transmembrane region" description="Helical" evidence="6">
    <location>
        <begin position="114"/>
        <end position="136"/>
    </location>
</feature>
<dbReference type="InterPro" id="IPR051449">
    <property type="entry name" value="ABC-2_transporter_component"/>
</dbReference>
<keyword evidence="3 6" id="KW-0812">Transmembrane</keyword>
<evidence type="ECO:0000256" key="5">
    <source>
        <dbReference type="ARBA" id="ARBA00023136"/>
    </source>
</evidence>